<accession>A0A3R7NA35</accession>
<dbReference type="Proteomes" id="UP000285883">
    <property type="component" value="Unassembled WGS sequence"/>
</dbReference>
<dbReference type="Proteomes" id="UP000792063">
    <property type="component" value="Unassembled WGS sequence"/>
</dbReference>
<evidence type="ECO:0000313" key="3">
    <source>
        <dbReference type="EMBL" id="KAG2507296.1"/>
    </source>
</evidence>
<evidence type="ECO:0000256" key="1">
    <source>
        <dbReference type="SAM" id="MobiDB-lite"/>
    </source>
</evidence>
<evidence type="ECO:0000313" key="4">
    <source>
        <dbReference type="EMBL" id="RLN20757.1"/>
    </source>
</evidence>
<protein>
    <submittedName>
        <fullName evidence="5">Uncharacterized protein</fullName>
    </submittedName>
</protein>
<dbReference type="Proteomes" id="UP000285624">
    <property type="component" value="Unassembled WGS sequence"/>
</dbReference>
<feature type="compositionally biased region" description="Polar residues" evidence="1">
    <location>
        <begin position="31"/>
        <end position="47"/>
    </location>
</feature>
<proteinExistence type="predicted"/>
<evidence type="ECO:0000313" key="5">
    <source>
        <dbReference type="EMBL" id="RLN73447.1"/>
    </source>
</evidence>
<dbReference type="EMBL" id="JPWV03000765">
    <property type="protein sequence ID" value="KAG2504678.1"/>
    <property type="molecule type" value="Genomic_DNA"/>
</dbReference>
<dbReference type="EMBL" id="JPWU03000773">
    <property type="protein sequence ID" value="KAG2507296.1"/>
    <property type="molecule type" value="Genomic_DNA"/>
</dbReference>
<organism evidence="5 6">
    <name type="scientific">Phytophthora kernoviae</name>
    <dbReference type="NCBI Taxonomy" id="325452"/>
    <lineage>
        <taxon>Eukaryota</taxon>
        <taxon>Sar</taxon>
        <taxon>Stramenopiles</taxon>
        <taxon>Oomycota</taxon>
        <taxon>Peronosporomycetes</taxon>
        <taxon>Peronosporales</taxon>
        <taxon>Peronosporaceae</taxon>
        <taxon>Phytophthora</taxon>
    </lineage>
</organism>
<feature type="compositionally biased region" description="Basic residues" evidence="1">
    <location>
        <begin position="237"/>
        <end position="249"/>
    </location>
</feature>
<evidence type="ECO:0000313" key="6">
    <source>
        <dbReference type="Proteomes" id="UP000285624"/>
    </source>
</evidence>
<dbReference type="EMBL" id="MBDN02000757">
    <property type="protein sequence ID" value="RLN73447.1"/>
    <property type="molecule type" value="Genomic_DNA"/>
</dbReference>
<comment type="caution">
    <text evidence="5">The sequence shown here is derived from an EMBL/GenBank/DDBJ whole genome shotgun (WGS) entry which is preliminary data.</text>
</comment>
<dbReference type="Proteomes" id="UP000785171">
    <property type="component" value="Unassembled WGS sequence"/>
</dbReference>
<dbReference type="EMBL" id="MAYM02001327">
    <property type="protein sequence ID" value="RLN20757.1"/>
    <property type="molecule type" value="Genomic_DNA"/>
</dbReference>
<reference evidence="2" key="1">
    <citation type="journal article" date="2015" name="Genom Data">
        <title>Genome sequences of six Phytophthora species associated with forests in New Zealand.</title>
        <authorList>
            <person name="Studholme D.J."/>
            <person name="McDougal R.L."/>
            <person name="Sambles C."/>
            <person name="Hansen E."/>
            <person name="Hardy G."/>
            <person name="Grant M."/>
            <person name="Ganley R.J."/>
            <person name="Williams N.M."/>
        </authorList>
    </citation>
    <scope>NUCLEOTIDE SEQUENCE</scope>
    <source>
        <strain evidence="2">NZFS 2646</strain>
        <strain evidence="3">NZFS 3630</strain>
    </source>
</reference>
<keyword evidence="6" id="KW-1185">Reference proteome</keyword>
<feature type="region of interest" description="Disordered" evidence="1">
    <location>
        <begin position="26"/>
        <end position="58"/>
    </location>
</feature>
<evidence type="ECO:0000313" key="7">
    <source>
        <dbReference type="Proteomes" id="UP000285883"/>
    </source>
</evidence>
<name>A0A3R7NA35_9STRA</name>
<feature type="region of interest" description="Disordered" evidence="1">
    <location>
        <begin position="225"/>
        <end position="252"/>
    </location>
</feature>
<gene>
    <name evidence="4" type="ORF">BBI17_009424</name>
    <name evidence="5" type="ORF">BBO99_00009401</name>
    <name evidence="2" type="ORF">JM16_009298</name>
    <name evidence="3" type="ORF">JM18_008705</name>
</gene>
<reference evidence="6 7" key="2">
    <citation type="submission" date="2018-07" db="EMBL/GenBank/DDBJ databases">
        <title>Genome sequencing of oomycete isolates from Chile give support for New Zealand origin for Phytophthora kernoviae and make available the first Nothophytophthora sp. genome.</title>
        <authorList>
            <person name="Studholme D.J."/>
            <person name="Sanfuentes E."/>
            <person name="Panda P."/>
            <person name="Hill R."/>
            <person name="Sambles C."/>
            <person name="Grant M."/>
            <person name="Williams N.M."/>
            <person name="Mcdougal R.L."/>
        </authorList>
    </citation>
    <scope>NUCLEOTIDE SEQUENCE [LARGE SCALE GENOMIC DNA]</scope>
    <source>
        <strain evidence="4">Chile2</strain>
        <strain evidence="5">Chile4</strain>
    </source>
</reference>
<sequence>MADRDAFIQQLVAALKENESLSDDAALLSSPFPSSNDAPRADLSSQDALEPEKSPSEATGLFQLNTASSNGDNEKLAKEAHIQLQYDFPQVQEASIEALAELYRRLAAEKSYPNVTGQIPITTTLLDGVAYLNDQGAASNSSGQHQRTRSSEGSGLLAAAVLLLVFKGCLETSEGSGVSSLLKSLNVKQQQVKTLQAKELGSDAVREDQLQEKIFVEKYAAQEDPDDLSEWNNHPSSNRKQREPKRKSTPLRSTAHAVSGAGIYTFYETAFCGFLVLVATPCGG</sequence>
<evidence type="ECO:0000313" key="2">
    <source>
        <dbReference type="EMBL" id="KAG2504678.1"/>
    </source>
</evidence>
<reference evidence="2" key="3">
    <citation type="submission" date="2020-06" db="EMBL/GenBank/DDBJ databases">
        <authorList>
            <person name="Studholme D.J."/>
        </authorList>
    </citation>
    <scope>NUCLEOTIDE SEQUENCE</scope>
    <source>
        <strain evidence="2">NZFS 2646</strain>
        <strain evidence="3">NZFS 3630</strain>
    </source>
</reference>
<dbReference type="AlphaFoldDB" id="A0A3R7NA35"/>